<feature type="transmembrane region" description="Helical" evidence="6">
    <location>
        <begin position="286"/>
        <end position="310"/>
    </location>
</feature>
<dbReference type="PATRIC" id="fig|1216932.3.peg.2821"/>
<feature type="transmembrane region" description="Helical" evidence="6">
    <location>
        <begin position="231"/>
        <end position="254"/>
    </location>
</feature>
<evidence type="ECO:0000259" key="7">
    <source>
        <dbReference type="Pfam" id="PF02687"/>
    </source>
</evidence>
<dbReference type="Pfam" id="PF02687">
    <property type="entry name" value="FtsX"/>
    <property type="match status" value="1"/>
</dbReference>
<dbReference type="PIRSF" id="PIRSF018968">
    <property type="entry name" value="ABC_permease_BceB"/>
    <property type="match status" value="1"/>
</dbReference>
<dbReference type="STRING" id="1216932.CM240_2860"/>
<dbReference type="eggNOG" id="COG0577">
    <property type="taxonomic scope" value="Bacteria"/>
</dbReference>
<feature type="domain" description="ABC3 transporter permease C-terminal" evidence="7">
    <location>
        <begin position="62"/>
        <end position="179"/>
    </location>
</feature>
<comment type="similarity">
    <text evidence="6">Belongs to the ABC-4 integral membrane protein family.</text>
</comment>
<evidence type="ECO:0000256" key="5">
    <source>
        <dbReference type="ARBA" id="ARBA00023136"/>
    </source>
</evidence>
<dbReference type="HOGENOM" id="CLU_022800_2_3_9"/>
<evidence type="ECO:0000256" key="4">
    <source>
        <dbReference type="ARBA" id="ARBA00022989"/>
    </source>
</evidence>
<keyword evidence="4 6" id="KW-1133">Transmembrane helix</keyword>
<dbReference type="GO" id="GO:0005886">
    <property type="term" value="C:plasma membrane"/>
    <property type="evidence" value="ECO:0007669"/>
    <property type="project" value="UniProtKB-SubCell"/>
</dbReference>
<reference evidence="8 9" key="1">
    <citation type="submission" date="2013-11" db="EMBL/GenBank/DDBJ databases">
        <title>Complete genome sequence of Clostridum sp. M2/40.</title>
        <authorList>
            <person name="Wibberg D."/>
            <person name="Puehler A."/>
            <person name="Schlueter A."/>
        </authorList>
    </citation>
    <scope>NUCLEOTIDE SEQUENCE [LARGE SCALE GENOMIC DNA]</scope>
    <source>
        <strain evidence="9">M2/40</strain>
    </source>
</reference>
<dbReference type="InterPro" id="IPR027022">
    <property type="entry name" value="ABC_permease_BceB-typ"/>
</dbReference>
<name>W6S6I1_9CLOT</name>
<dbReference type="PANTHER" id="PTHR46795">
    <property type="entry name" value="ABC TRANSPORTER PERMEASE-RELATED-RELATED"/>
    <property type="match status" value="1"/>
</dbReference>
<comment type="subcellular location">
    <subcellularLocation>
        <location evidence="1 6">Cell membrane</location>
        <topology evidence="1 6">Multi-pass membrane protein</topology>
    </subcellularLocation>
</comment>
<dbReference type="RefSeq" id="WP_044040152.1">
    <property type="nucleotide sequence ID" value="NZ_HG917869.1"/>
</dbReference>
<keyword evidence="9" id="KW-1185">Reference proteome</keyword>
<feature type="transmembrane region" description="Helical" evidence="6">
    <location>
        <begin position="156"/>
        <end position="178"/>
    </location>
</feature>
<accession>W6S6I1</accession>
<keyword evidence="5 6" id="KW-0472">Membrane</keyword>
<feature type="transmembrane region" description="Helical" evidence="6">
    <location>
        <begin position="199"/>
        <end position="219"/>
    </location>
</feature>
<feature type="transmembrane region" description="Helical" evidence="6">
    <location>
        <begin position="612"/>
        <end position="642"/>
    </location>
</feature>
<evidence type="ECO:0000256" key="1">
    <source>
        <dbReference type="ARBA" id="ARBA00004651"/>
    </source>
</evidence>
<organism evidence="8 9">
    <name type="scientific">Clostridium bornimense</name>
    <dbReference type="NCBI Taxonomy" id="1216932"/>
    <lineage>
        <taxon>Bacteria</taxon>
        <taxon>Bacillati</taxon>
        <taxon>Bacillota</taxon>
        <taxon>Clostridia</taxon>
        <taxon>Eubacteriales</taxon>
        <taxon>Clostridiaceae</taxon>
        <taxon>Clostridium</taxon>
    </lineage>
</organism>
<sequence length="656" mass="74788">MNSIFYFKLAKTNINKNRKIYFPYILAIIAIVMTFYTMKAISINEGIDMMRCGIQVKMLLKFATTIIGIFAVIFLFYTNSFIIKNRKKEIGLYNILGMEKKHIAKVFFFETVIVVTISIVLGLLGGFIIGKLMFLILLNLAKFDITLSFSISFKAIISTIKLILVTFIAILIMNLIQIKVTNPVELLKSGQKGERMPKTSWFSAILGVVFLIIGYEIALAVESPLAAINKFFIATIFVIVGTYFTFKAGIITLLKILKKNKKFYYSTNNFISVSSMIYRMKQNAAGLANICILSTAVLLTISTTVCLYMGEESSLKNSYPQDIQITFGDYKGDKNTVEDAVNSELNLNNLVKENTIEFDYKEFIATLDNNRFNVVEKENIMSNISSVCGVAFITLDKYKKVENTNVKLNENEIFIYTNEGKYEKDTVKLGNSSYKVKEELTSLKFVNKEDSVNIKSYFIVVKDEEILNEIGKSLNTEELNKDKYYISFDIKGSKEDCINFCNNTYNKINSDNISFQSIFMDREAYYAMNGGFLFIGAYLGILFTMAMVLIIYYKQISEGYEDNERFKIMKKVGISDYEVKKSIKKQILLVFFIPLVTAIIHVGFAFKMMNKMLALFGVGSTEIFIQCIFGTSVVFAIIYIVVYRLTARTYYKIVNN</sequence>
<keyword evidence="6" id="KW-0813">Transport</keyword>
<feature type="transmembrane region" description="Helical" evidence="6">
    <location>
        <begin position="587"/>
        <end position="606"/>
    </location>
</feature>
<dbReference type="KEGG" id="clt:CM240_2860"/>
<evidence type="ECO:0000256" key="3">
    <source>
        <dbReference type="ARBA" id="ARBA00022692"/>
    </source>
</evidence>
<feature type="transmembrane region" description="Helical" evidence="6">
    <location>
        <begin position="58"/>
        <end position="78"/>
    </location>
</feature>
<dbReference type="Proteomes" id="UP000019426">
    <property type="component" value="Chromosome M2/40_rep2"/>
</dbReference>
<feature type="transmembrane region" description="Helical" evidence="6">
    <location>
        <begin position="524"/>
        <end position="553"/>
    </location>
</feature>
<dbReference type="OrthoDB" id="9781780at2"/>
<protein>
    <submittedName>
        <fullName evidence="8">Peptide ABC transporter permease</fullName>
    </submittedName>
</protein>
<feature type="transmembrane region" description="Helical" evidence="6">
    <location>
        <begin position="107"/>
        <end position="136"/>
    </location>
</feature>
<dbReference type="InterPro" id="IPR003838">
    <property type="entry name" value="ABC3_permease_C"/>
</dbReference>
<evidence type="ECO:0000313" key="9">
    <source>
        <dbReference type="Proteomes" id="UP000019426"/>
    </source>
</evidence>
<dbReference type="PANTHER" id="PTHR46795:SF3">
    <property type="entry name" value="ABC TRANSPORTER PERMEASE"/>
    <property type="match status" value="1"/>
</dbReference>
<dbReference type="GO" id="GO:0055085">
    <property type="term" value="P:transmembrane transport"/>
    <property type="evidence" value="ECO:0007669"/>
    <property type="project" value="UniProtKB-UniRule"/>
</dbReference>
<evidence type="ECO:0000256" key="6">
    <source>
        <dbReference type="PIRNR" id="PIRNR018968"/>
    </source>
</evidence>
<evidence type="ECO:0000256" key="2">
    <source>
        <dbReference type="ARBA" id="ARBA00022475"/>
    </source>
</evidence>
<proteinExistence type="inferred from homology"/>
<keyword evidence="2 6" id="KW-1003">Cell membrane</keyword>
<feature type="transmembrane region" description="Helical" evidence="6">
    <location>
        <begin position="21"/>
        <end position="38"/>
    </location>
</feature>
<dbReference type="EMBL" id="HG917869">
    <property type="protein sequence ID" value="CDM69977.1"/>
    <property type="molecule type" value="Genomic_DNA"/>
</dbReference>
<gene>
    <name evidence="8" type="ORF">CM240_2860</name>
</gene>
<dbReference type="InterPro" id="IPR052536">
    <property type="entry name" value="ABC-4_Integral_Memb_Prot"/>
</dbReference>
<evidence type="ECO:0000313" key="8">
    <source>
        <dbReference type="EMBL" id="CDM69977.1"/>
    </source>
</evidence>
<keyword evidence="3 6" id="KW-0812">Transmembrane</keyword>
<dbReference type="AlphaFoldDB" id="W6S6I1"/>